<dbReference type="PROSITE" id="PS51839">
    <property type="entry name" value="4FE4S_HC3"/>
    <property type="match status" value="1"/>
</dbReference>
<keyword evidence="17" id="KW-1185">Reference proteome</keyword>
<dbReference type="GO" id="GO:1990204">
    <property type="term" value="C:oxidoreductase complex"/>
    <property type="evidence" value="ECO:0007669"/>
    <property type="project" value="UniProtKB-ARBA"/>
</dbReference>
<accession>A0A6M0K6F3</accession>
<dbReference type="Gene3D" id="2.20.25.90">
    <property type="entry name" value="ADC-like domains"/>
    <property type="match status" value="1"/>
</dbReference>
<comment type="similarity">
    <text evidence="2">Belongs to the complex I 75 kDa subunit family.</text>
</comment>
<evidence type="ECO:0000256" key="9">
    <source>
        <dbReference type="ARBA" id="ARBA00023002"/>
    </source>
</evidence>
<evidence type="ECO:0000313" key="17">
    <source>
        <dbReference type="Proteomes" id="UP000483379"/>
    </source>
</evidence>
<gene>
    <name evidence="16" type="primary">fdhF</name>
    <name evidence="16" type="ORF">G3446_18825</name>
</gene>
<feature type="domain" description="2Fe-2S ferredoxin-type" evidence="12">
    <location>
        <begin position="18"/>
        <end position="96"/>
    </location>
</feature>
<dbReference type="Gene3D" id="2.40.40.20">
    <property type="match status" value="1"/>
</dbReference>
<dbReference type="EMBL" id="JAAIJQ010000067">
    <property type="protein sequence ID" value="NEV63915.1"/>
    <property type="molecule type" value="Genomic_DNA"/>
</dbReference>
<keyword evidence="9" id="KW-0560">Oxidoreductase</keyword>
<dbReference type="PROSITE" id="PS51379">
    <property type="entry name" value="4FE4S_FER_2"/>
    <property type="match status" value="2"/>
</dbReference>
<dbReference type="InterPro" id="IPR009010">
    <property type="entry name" value="Asp_de-COase-like_dom_sf"/>
</dbReference>
<dbReference type="SUPFAM" id="SSF54292">
    <property type="entry name" value="2Fe-2S ferredoxin-like"/>
    <property type="match status" value="1"/>
</dbReference>
<evidence type="ECO:0000313" key="16">
    <source>
        <dbReference type="EMBL" id="NEV63915.1"/>
    </source>
</evidence>
<dbReference type="PROSITE" id="PS00551">
    <property type="entry name" value="MOLYBDOPTERIN_PROK_1"/>
    <property type="match status" value="1"/>
</dbReference>
<dbReference type="Gene3D" id="3.40.50.740">
    <property type="match status" value="1"/>
</dbReference>
<evidence type="ECO:0000259" key="15">
    <source>
        <dbReference type="PROSITE" id="PS51839"/>
    </source>
</evidence>
<dbReference type="PROSITE" id="PS51669">
    <property type="entry name" value="4FE4S_MOW_BIS_MGD"/>
    <property type="match status" value="1"/>
</dbReference>
<dbReference type="CDD" id="cd02753">
    <property type="entry name" value="MopB_Formate-Dh-H"/>
    <property type="match status" value="1"/>
</dbReference>
<evidence type="ECO:0000256" key="5">
    <source>
        <dbReference type="ARBA" id="ARBA00022505"/>
    </source>
</evidence>
<evidence type="ECO:0000256" key="8">
    <source>
        <dbReference type="ARBA" id="ARBA00022737"/>
    </source>
</evidence>
<dbReference type="GO" id="GO:0051539">
    <property type="term" value="F:4 iron, 4 sulfur cluster binding"/>
    <property type="evidence" value="ECO:0007669"/>
    <property type="project" value="UniProtKB-KW"/>
</dbReference>
<keyword evidence="4" id="KW-0004">4Fe-4S</keyword>
<evidence type="ECO:0000259" key="13">
    <source>
        <dbReference type="PROSITE" id="PS51379"/>
    </source>
</evidence>
<dbReference type="SMART" id="SM00926">
    <property type="entry name" value="Molybdop_Fe4S4"/>
    <property type="match status" value="1"/>
</dbReference>
<dbReference type="GO" id="GO:0051537">
    <property type="term" value="F:2 iron, 2 sulfur cluster binding"/>
    <property type="evidence" value="ECO:0007669"/>
    <property type="project" value="UniProtKB-KW"/>
</dbReference>
<dbReference type="Pfam" id="PF13510">
    <property type="entry name" value="Fer2_4"/>
    <property type="match status" value="1"/>
</dbReference>
<dbReference type="InterPro" id="IPR006478">
    <property type="entry name" value="Formate_DH_asu"/>
</dbReference>
<proteinExistence type="inferred from homology"/>
<dbReference type="FunFam" id="2.20.25.90:FF:000001">
    <property type="entry name" value="Formate dehydrogenase subunit alpha"/>
    <property type="match status" value="1"/>
</dbReference>
<dbReference type="InterPro" id="IPR006657">
    <property type="entry name" value="MoPterin_dinucl-bd_dom"/>
</dbReference>
<dbReference type="FunFam" id="3.10.20.740:FF:000005">
    <property type="entry name" value="NADH:ubiquinone oxidoreductase subunit"/>
    <property type="match status" value="1"/>
</dbReference>
<keyword evidence="7" id="KW-0479">Metal-binding</keyword>
<dbReference type="GO" id="GO:0016020">
    <property type="term" value="C:membrane"/>
    <property type="evidence" value="ECO:0007669"/>
    <property type="project" value="TreeGrafter"/>
</dbReference>
<dbReference type="SUPFAM" id="SSF54862">
    <property type="entry name" value="4Fe-4S ferredoxins"/>
    <property type="match status" value="1"/>
</dbReference>
<comment type="similarity">
    <text evidence="3">In the C-terminal section; belongs to the prokaryotic molybdopterin-containing oxidoreductase family.</text>
</comment>
<dbReference type="PANTHER" id="PTHR43105">
    <property type="entry name" value="RESPIRATORY NITRATE REDUCTASE"/>
    <property type="match status" value="1"/>
</dbReference>
<dbReference type="InterPro" id="IPR019574">
    <property type="entry name" value="NADH_UbQ_OxRdtase_Gsu_4Fe4S-bd"/>
</dbReference>
<evidence type="ECO:0000256" key="7">
    <source>
        <dbReference type="ARBA" id="ARBA00022723"/>
    </source>
</evidence>
<dbReference type="Pfam" id="PF04879">
    <property type="entry name" value="Molybdop_Fe4S4"/>
    <property type="match status" value="1"/>
</dbReference>
<evidence type="ECO:0000256" key="4">
    <source>
        <dbReference type="ARBA" id="ARBA00022485"/>
    </source>
</evidence>
<dbReference type="InterPro" id="IPR027467">
    <property type="entry name" value="MopterinOxRdtase_cofactor_BS"/>
</dbReference>
<dbReference type="Gene3D" id="3.30.70.20">
    <property type="match status" value="1"/>
</dbReference>
<dbReference type="Gene3D" id="3.40.228.10">
    <property type="entry name" value="Dimethylsulfoxide Reductase, domain 2"/>
    <property type="match status" value="1"/>
</dbReference>
<sequence>MSLHRDLDYGTPARVSEHWVNLTIDGQPVSVPEGTSIMRAAEENGVPIPKLCATDSIEPFGSCRLCLVEIAGKRGYPASCTTLAEEGMQVRTQSPELMELRRNVMELYISDHPLDCLTCSANGNCELQDMAGVVGLREVRYGMDGENHFDAESAKPKDESNPYFTFDAAKCIVCSRCVRACEEVQGTFALTISGRGFASHVAAGQDEPFMTSECVSCGACVQACPTATLMEKSVIELGQAETSVVTTCAYCGVGCGFKAEMKGNQVVRMTPWKDGQANHGHSCVKGRFAWGYATHPDRITTPMIRKHIQDPWQPVSWEEALDYAASEFKRIQAEHGRGAVGGITSSRCTNEETYLVQKLVRAAFGNNNVDTCARVCHSPTGYGLKQTLGESAGTQTFDSVLAADVVMVIGANPTDGHPVFASQLKRRLREGARLIVVDPRGIDLVKSPHIQADYHLKLLPGTNVAILDALAHVVVTEGLVDEAFVASRCEADSFAAWRDFVALPEHSPESLEATIGVPAEQLRGAARLFAEAGNAAVYYGLGVTEHSQGSTAVMAIANLAMATGNIGRLGVGVNPLRGQNNVQGSCDMGSFPHELPGYRHVSDAATRALFEGEWGVQIDPEPGLRIPNMFEAALDGSFKGLYCEGEDIVQSDPNTQHVQAALSAMECLVVQDIFLNETAKLAHVFLPGSSFLEKDGTFTNAERRISMVRKVMPPLGGKADWEVTVELAKALGYPMDYSHPSEIMDEIARLTPTFQGVSYERIAQLGSIQWPCNEAQPEGTPIMHVDAFVRGKGRFMVTRYIPTDERVNQRFPLLLTTGRILSQYNVGAQTRRTPNVEWHGEDRIEIHPHDAEERGIREGDWVGVSSRAGETVLRATVTERVQPGVVYTTFHFPESGANVITTDNSDWATNCPEYKVTAVQVVLVNQPSEWQERYREFSKQQLDLLPRKSKRAAADL</sequence>
<dbReference type="Pfam" id="PF12838">
    <property type="entry name" value="Fer4_7"/>
    <property type="match status" value="1"/>
</dbReference>
<dbReference type="PROSITE" id="PS00198">
    <property type="entry name" value="4FE4S_FER_1"/>
    <property type="match status" value="1"/>
</dbReference>
<dbReference type="GO" id="GO:0043546">
    <property type="term" value="F:molybdopterin cofactor binding"/>
    <property type="evidence" value="ECO:0007669"/>
    <property type="project" value="InterPro"/>
</dbReference>
<evidence type="ECO:0000259" key="12">
    <source>
        <dbReference type="PROSITE" id="PS51085"/>
    </source>
</evidence>
<dbReference type="Pfam" id="PF10588">
    <property type="entry name" value="NADH-G_4Fe-4S_3"/>
    <property type="match status" value="1"/>
</dbReference>
<evidence type="ECO:0000256" key="10">
    <source>
        <dbReference type="ARBA" id="ARBA00023004"/>
    </source>
</evidence>
<dbReference type="SUPFAM" id="SSF50692">
    <property type="entry name" value="ADC-like"/>
    <property type="match status" value="1"/>
</dbReference>
<dbReference type="GO" id="GO:0008863">
    <property type="term" value="F:formate dehydrogenase (NAD+) activity"/>
    <property type="evidence" value="ECO:0007669"/>
    <property type="project" value="InterPro"/>
</dbReference>
<dbReference type="PROSITE" id="PS51085">
    <property type="entry name" value="2FE2S_FER_2"/>
    <property type="match status" value="1"/>
</dbReference>
<feature type="domain" description="4Fe-4S ferredoxin-type" evidence="13">
    <location>
        <begin position="162"/>
        <end position="193"/>
    </location>
</feature>
<keyword evidence="10" id="KW-0408">Iron</keyword>
<dbReference type="SMART" id="SM00929">
    <property type="entry name" value="NADH-G_4Fe-4S_3"/>
    <property type="match status" value="1"/>
</dbReference>
<evidence type="ECO:0000259" key="14">
    <source>
        <dbReference type="PROSITE" id="PS51669"/>
    </source>
</evidence>
<dbReference type="Gene3D" id="3.10.20.740">
    <property type="match status" value="1"/>
</dbReference>
<dbReference type="GO" id="GO:0003954">
    <property type="term" value="F:NADH dehydrogenase activity"/>
    <property type="evidence" value="ECO:0007669"/>
    <property type="project" value="TreeGrafter"/>
</dbReference>
<dbReference type="CDD" id="cd00207">
    <property type="entry name" value="fer2"/>
    <property type="match status" value="1"/>
</dbReference>
<keyword evidence="6" id="KW-0001">2Fe-2S</keyword>
<feature type="domain" description="4Fe-4S His(Cys)3-ligated-type" evidence="15">
    <location>
        <begin position="96"/>
        <end position="135"/>
    </location>
</feature>
<dbReference type="InterPro" id="IPR006963">
    <property type="entry name" value="Mopterin_OxRdtase_4Fe-4S_dom"/>
</dbReference>
<dbReference type="InterPro" id="IPR036010">
    <property type="entry name" value="2Fe-2S_ferredoxin-like_sf"/>
</dbReference>
<dbReference type="InterPro" id="IPR001041">
    <property type="entry name" value="2Fe-2S_ferredoxin-type"/>
</dbReference>
<keyword evidence="8" id="KW-0677">Repeat</keyword>
<reference evidence="16 17" key="1">
    <citation type="submission" date="2020-02" db="EMBL/GenBank/DDBJ databases">
        <title>Genome sequences of Thiorhodococcus mannitoliphagus and Thiorhodococcus minor, purple sulfur photosynthetic bacteria in the gammaproteobacterial family, Chromatiaceae.</title>
        <authorList>
            <person name="Aviles F.A."/>
            <person name="Meyer T.E."/>
            <person name="Kyndt J.A."/>
        </authorList>
    </citation>
    <scope>NUCLEOTIDE SEQUENCE [LARGE SCALE GENOMIC DNA]</scope>
    <source>
        <strain evidence="16 17">DSM 11518</strain>
    </source>
</reference>
<evidence type="ECO:0000256" key="11">
    <source>
        <dbReference type="ARBA" id="ARBA00023014"/>
    </source>
</evidence>
<comment type="caution">
    <text evidence="16">The sequence shown here is derived from an EMBL/GenBank/DDBJ whole genome shotgun (WGS) entry which is preliminary data.</text>
</comment>
<comment type="cofactor">
    <cofactor evidence="1">
        <name>Mo-bis(molybdopterin guanine dinucleotide)</name>
        <dbReference type="ChEBI" id="CHEBI:60539"/>
    </cofactor>
</comment>
<evidence type="ECO:0000256" key="1">
    <source>
        <dbReference type="ARBA" id="ARBA00001942"/>
    </source>
</evidence>
<dbReference type="GO" id="GO:0015942">
    <property type="term" value="P:formate metabolic process"/>
    <property type="evidence" value="ECO:0007669"/>
    <property type="project" value="InterPro"/>
</dbReference>
<dbReference type="InterPro" id="IPR006656">
    <property type="entry name" value="Mopterin_OxRdtase"/>
</dbReference>
<feature type="domain" description="4Fe-4S ferredoxin-type" evidence="13">
    <location>
        <begin position="206"/>
        <end position="234"/>
    </location>
</feature>
<keyword evidence="11" id="KW-0411">Iron-sulfur</keyword>
<dbReference type="Proteomes" id="UP000483379">
    <property type="component" value="Unassembled WGS sequence"/>
</dbReference>
<evidence type="ECO:0000256" key="6">
    <source>
        <dbReference type="ARBA" id="ARBA00022714"/>
    </source>
</evidence>
<protein>
    <submittedName>
        <fullName evidence="16">Formate dehydrogenase subunit alpha</fullName>
    </submittedName>
</protein>
<dbReference type="InterPro" id="IPR050123">
    <property type="entry name" value="Prok_molybdopt-oxidoreductase"/>
</dbReference>
<dbReference type="AlphaFoldDB" id="A0A6M0K6F3"/>
<dbReference type="InterPro" id="IPR017896">
    <property type="entry name" value="4Fe4S_Fe-S-bd"/>
</dbReference>
<dbReference type="PANTHER" id="PTHR43105:SF14">
    <property type="entry name" value="FORMATE DEHYDROGENASE H"/>
    <property type="match status" value="1"/>
</dbReference>
<dbReference type="PROSITE" id="PS00932">
    <property type="entry name" value="MOLYBDOPTERIN_PROK_3"/>
    <property type="match status" value="1"/>
</dbReference>
<feature type="domain" description="4Fe-4S Mo/W bis-MGD-type" evidence="14">
    <location>
        <begin position="241"/>
        <end position="297"/>
    </location>
</feature>
<evidence type="ECO:0000256" key="3">
    <source>
        <dbReference type="ARBA" id="ARBA00007023"/>
    </source>
</evidence>
<name>A0A6M0K6F3_9GAMM</name>
<dbReference type="InterPro" id="IPR017900">
    <property type="entry name" value="4Fe4S_Fe_S_CS"/>
</dbReference>
<dbReference type="RefSeq" id="WP_164454378.1">
    <property type="nucleotide sequence ID" value="NZ_JAAIJQ010000067.1"/>
</dbReference>
<keyword evidence="5" id="KW-0500">Molybdenum</keyword>
<dbReference type="CDD" id="cd00508">
    <property type="entry name" value="MopB_CT_Fdh-Nap-like"/>
    <property type="match status" value="1"/>
</dbReference>
<evidence type="ECO:0000256" key="2">
    <source>
        <dbReference type="ARBA" id="ARBA00005404"/>
    </source>
</evidence>
<dbReference type="Pfam" id="PF01568">
    <property type="entry name" value="Molydop_binding"/>
    <property type="match status" value="1"/>
</dbReference>
<dbReference type="PIRSF" id="PIRSF036643">
    <property type="entry name" value="FDH_alpha"/>
    <property type="match status" value="1"/>
</dbReference>
<dbReference type="InterPro" id="IPR041924">
    <property type="entry name" value="Formate_Dh-H_N"/>
</dbReference>
<dbReference type="SUPFAM" id="SSF53706">
    <property type="entry name" value="Formate dehydrogenase/DMSO reductase, domains 1-3"/>
    <property type="match status" value="1"/>
</dbReference>
<dbReference type="GO" id="GO:0022904">
    <property type="term" value="P:respiratory electron transport chain"/>
    <property type="evidence" value="ECO:0007669"/>
    <property type="project" value="TreeGrafter"/>
</dbReference>
<dbReference type="Pfam" id="PF00384">
    <property type="entry name" value="Molybdopterin"/>
    <property type="match status" value="1"/>
</dbReference>
<dbReference type="InterPro" id="IPR006655">
    <property type="entry name" value="Mopterin_OxRdtase_prok_CS"/>
</dbReference>
<dbReference type="GO" id="GO:0046872">
    <property type="term" value="F:metal ion binding"/>
    <property type="evidence" value="ECO:0007669"/>
    <property type="project" value="UniProtKB-KW"/>
</dbReference>
<dbReference type="NCBIfam" id="TIGR01591">
    <property type="entry name" value="Fdh-alpha"/>
    <property type="match status" value="1"/>
</dbReference>
<organism evidence="16 17">
    <name type="scientific">Thiorhodococcus minor</name>
    <dbReference type="NCBI Taxonomy" id="57489"/>
    <lineage>
        <taxon>Bacteria</taxon>
        <taxon>Pseudomonadati</taxon>
        <taxon>Pseudomonadota</taxon>
        <taxon>Gammaproteobacteria</taxon>
        <taxon>Chromatiales</taxon>
        <taxon>Chromatiaceae</taxon>
        <taxon>Thiorhodococcus</taxon>
    </lineage>
</organism>
<dbReference type="FunFam" id="3.30.70.20:FF:000035">
    <property type="entry name" value="Iron hydrogenase 1"/>
    <property type="match status" value="1"/>
</dbReference>